<feature type="transmembrane region" description="Helical" evidence="8">
    <location>
        <begin position="166"/>
        <end position="184"/>
    </location>
</feature>
<protein>
    <recommendedName>
        <fullName evidence="9">Glycosyltransferase RgtA/B/C/D-like domain-containing protein</fullName>
    </recommendedName>
</protein>
<evidence type="ECO:0000313" key="10">
    <source>
        <dbReference type="EMBL" id="ASC70629.1"/>
    </source>
</evidence>
<evidence type="ECO:0000313" key="11">
    <source>
        <dbReference type="Proteomes" id="UP000191901"/>
    </source>
</evidence>
<feature type="transmembrane region" description="Helical" evidence="8">
    <location>
        <begin position="355"/>
        <end position="376"/>
    </location>
</feature>
<dbReference type="Proteomes" id="UP000191901">
    <property type="component" value="Chromosome"/>
</dbReference>
<dbReference type="InterPro" id="IPR038731">
    <property type="entry name" value="RgtA/B/C-like"/>
</dbReference>
<evidence type="ECO:0000256" key="3">
    <source>
        <dbReference type="ARBA" id="ARBA00022676"/>
    </source>
</evidence>
<gene>
    <name evidence="10" type="ORF">XM38_015690</name>
</gene>
<dbReference type="AlphaFoldDB" id="A0A1Z3HJZ0"/>
<reference evidence="10 11" key="1">
    <citation type="journal article" date="2016" name="Biochim. Biophys. Acta">
        <title>Characterization of red-shifted phycobilisomes isolated from the chlorophyll f-containing cyanobacterium Halomicronema hongdechloris.</title>
        <authorList>
            <person name="Li Y."/>
            <person name="Lin Y."/>
            <person name="Garvey C.J."/>
            <person name="Birch D."/>
            <person name="Corkery R.W."/>
            <person name="Loughlin P.C."/>
            <person name="Scheer H."/>
            <person name="Willows R.D."/>
            <person name="Chen M."/>
        </authorList>
    </citation>
    <scope>NUCLEOTIDE SEQUENCE [LARGE SCALE GENOMIC DNA]</scope>
    <source>
        <strain evidence="10 11">C2206</strain>
    </source>
</reference>
<dbReference type="KEGG" id="hhg:XM38_015690"/>
<keyword evidence="7 8" id="KW-0472">Membrane</keyword>
<sequence>MIKGWRRWGYGAIALLLVFGIGIRILHLDRKVYWHDEVFTSLRVAGYLGSAVEADVFTGESLTAADLLTYQRLSPERSWRDTLTALADHPEHTPLYYLLARGWVSLWGSSVAAFRSLSVVFSLLALPCGFLLARTLLGPGLASWLFLGLLAVSPVHVLYGQEAREYSLWVLTIILSSTALLQAVKPGRSWHWVSYSLTLALGFYASLLTGLVALAHGVYLVLTQRSRQWLGYLAAGCGALMLLSPWLGVMLVQWMRLETVTAWTAESRPWDFLAKLWGLHYSAAFVDPGLPLEHPYTYIAPPLIGVLLLLSSMGLLNRQPYAVSAFVLCLTLVPGGILILTDLLRSGQISGTTRYFFPALIGAQLLVAQGLASLLTAPTALSRQVGRVLTIALLVAGGTSCLISAQAYTWWSKGVSYANPFIADYINQAPQPLIMGHSYATALGDAISLSYDLEPDTSWRLTRLPQMPVPSADAETIFLFKPRQDFLEAAAHAYSAAPQAIDTDRVYGLWQLPTPSLPTTP</sequence>
<keyword evidence="3" id="KW-0328">Glycosyltransferase</keyword>
<evidence type="ECO:0000256" key="5">
    <source>
        <dbReference type="ARBA" id="ARBA00022692"/>
    </source>
</evidence>
<name>A0A1Z3HJZ0_9CYAN</name>
<keyword evidence="2" id="KW-1003">Cell membrane</keyword>
<feature type="transmembrane region" description="Helical" evidence="8">
    <location>
        <begin position="388"/>
        <end position="411"/>
    </location>
</feature>
<evidence type="ECO:0000256" key="4">
    <source>
        <dbReference type="ARBA" id="ARBA00022679"/>
    </source>
</evidence>
<feature type="transmembrane region" description="Helical" evidence="8">
    <location>
        <begin position="7"/>
        <end position="26"/>
    </location>
</feature>
<dbReference type="PANTHER" id="PTHR33908">
    <property type="entry name" value="MANNOSYLTRANSFERASE YKCB-RELATED"/>
    <property type="match status" value="1"/>
</dbReference>
<proteinExistence type="predicted"/>
<organism evidence="10 11">
    <name type="scientific">Halomicronema hongdechloris C2206</name>
    <dbReference type="NCBI Taxonomy" id="1641165"/>
    <lineage>
        <taxon>Bacteria</taxon>
        <taxon>Bacillati</taxon>
        <taxon>Cyanobacteriota</taxon>
        <taxon>Cyanophyceae</taxon>
        <taxon>Nodosilineales</taxon>
        <taxon>Nodosilineaceae</taxon>
        <taxon>Halomicronema</taxon>
    </lineage>
</organism>
<evidence type="ECO:0000256" key="8">
    <source>
        <dbReference type="SAM" id="Phobius"/>
    </source>
</evidence>
<dbReference type="InterPro" id="IPR050297">
    <property type="entry name" value="LipidA_mod_glycosyltrf_83"/>
</dbReference>
<feature type="transmembrane region" description="Helical" evidence="8">
    <location>
        <begin position="119"/>
        <end position="137"/>
    </location>
</feature>
<feature type="transmembrane region" description="Helical" evidence="8">
    <location>
        <begin position="229"/>
        <end position="247"/>
    </location>
</feature>
<evidence type="ECO:0000256" key="7">
    <source>
        <dbReference type="ARBA" id="ARBA00023136"/>
    </source>
</evidence>
<feature type="domain" description="Glycosyltransferase RgtA/B/C/D-like" evidence="9">
    <location>
        <begin position="92"/>
        <end position="247"/>
    </location>
</feature>
<comment type="subcellular location">
    <subcellularLocation>
        <location evidence="1">Cell membrane</location>
        <topology evidence="1">Multi-pass membrane protein</topology>
    </subcellularLocation>
</comment>
<dbReference type="GO" id="GO:0009103">
    <property type="term" value="P:lipopolysaccharide biosynthetic process"/>
    <property type="evidence" value="ECO:0007669"/>
    <property type="project" value="UniProtKB-ARBA"/>
</dbReference>
<evidence type="ECO:0000259" key="9">
    <source>
        <dbReference type="Pfam" id="PF13231"/>
    </source>
</evidence>
<dbReference type="OrthoDB" id="495800at2"/>
<keyword evidence="4" id="KW-0808">Transferase</keyword>
<dbReference type="PANTHER" id="PTHR33908:SF11">
    <property type="entry name" value="MEMBRANE PROTEIN"/>
    <property type="match status" value="1"/>
</dbReference>
<keyword evidence="5 8" id="KW-0812">Transmembrane</keyword>
<feature type="transmembrane region" description="Helical" evidence="8">
    <location>
        <begin position="143"/>
        <end position="159"/>
    </location>
</feature>
<keyword evidence="11" id="KW-1185">Reference proteome</keyword>
<feature type="transmembrane region" description="Helical" evidence="8">
    <location>
        <begin position="323"/>
        <end position="343"/>
    </location>
</feature>
<dbReference type="EMBL" id="CP021983">
    <property type="protein sequence ID" value="ASC70629.1"/>
    <property type="molecule type" value="Genomic_DNA"/>
</dbReference>
<dbReference type="GO" id="GO:0005886">
    <property type="term" value="C:plasma membrane"/>
    <property type="evidence" value="ECO:0007669"/>
    <property type="project" value="UniProtKB-SubCell"/>
</dbReference>
<evidence type="ECO:0000256" key="2">
    <source>
        <dbReference type="ARBA" id="ARBA00022475"/>
    </source>
</evidence>
<feature type="transmembrane region" description="Helical" evidence="8">
    <location>
        <begin position="296"/>
        <end position="316"/>
    </location>
</feature>
<dbReference type="RefSeq" id="WP_088429427.1">
    <property type="nucleotide sequence ID" value="NZ_CP021983.2"/>
</dbReference>
<dbReference type="GO" id="GO:0016763">
    <property type="term" value="F:pentosyltransferase activity"/>
    <property type="evidence" value="ECO:0007669"/>
    <property type="project" value="TreeGrafter"/>
</dbReference>
<evidence type="ECO:0000256" key="6">
    <source>
        <dbReference type="ARBA" id="ARBA00022989"/>
    </source>
</evidence>
<keyword evidence="6 8" id="KW-1133">Transmembrane helix</keyword>
<feature type="transmembrane region" description="Helical" evidence="8">
    <location>
        <begin position="196"/>
        <end position="222"/>
    </location>
</feature>
<accession>A0A1Z3HJZ0</accession>
<evidence type="ECO:0000256" key="1">
    <source>
        <dbReference type="ARBA" id="ARBA00004651"/>
    </source>
</evidence>
<dbReference type="Pfam" id="PF13231">
    <property type="entry name" value="PMT_2"/>
    <property type="match status" value="1"/>
</dbReference>